<name>A0AAP0L447_9MAGN</name>
<dbReference type="Proteomes" id="UP001420932">
    <property type="component" value="Unassembled WGS sequence"/>
</dbReference>
<organism evidence="2 3">
    <name type="scientific">Stephania yunnanensis</name>
    <dbReference type="NCBI Taxonomy" id="152371"/>
    <lineage>
        <taxon>Eukaryota</taxon>
        <taxon>Viridiplantae</taxon>
        <taxon>Streptophyta</taxon>
        <taxon>Embryophyta</taxon>
        <taxon>Tracheophyta</taxon>
        <taxon>Spermatophyta</taxon>
        <taxon>Magnoliopsida</taxon>
        <taxon>Ranunculales</taxon>
        <taxon>Menispermaceae</taxon>
        <taxon>Menispermoideae</taxon>
        <taxon>Cissampelideae</taxon>
        <taxon>Stephania</taxon>
    </lineage>
</organism>
<keyword evidence="3" id="KW-1185">Reference proteome</keyword>
<comment type="caution">
    <text evidence="2">The sequence shown here is derived from an EMBL/GenBank/DDBJ whole genome shotgun (WGS) entry which is preliminary data.</text>
</comment>
<evidence type="ECO:0000313" key="3">
    <source>
        <dbReference type="Proteomes" id="UP001420932"/>
    </source>
</evidence>
<gene>
    <name evidence="2" type="ORF">Syun_004285</name>
</gene>
<dbReference type="EMBL" id="JBBNAF010000002">
    <property type="protein sequence ID" value="KAK9163383.1"/>
    <property type="molecule type" value="Genomic_DNA"/>
</dbReference>
<reference evidence="2 3" key="1">
    <citation type="submission" date="2024-01" db="EMBL/GenBank/DDBJ databases">
        <title>Genome assemblies of Stephania.</title>
        <authorList>
            <person name="Yang L."/>
        </authorList>
    </citation>
    <scope>NUCLEOTIDE SEQUENCE [LARGE SCALE GENOMIC DNA]</scope>
    <source>
        <strain evidence="2">YNDBR</strain>
        <tissue evidence="2">Leaf</tissue>
    </source>
</reference>
<accession>A0AAP0L447</accession>
<evidence type="ECO:0000313" key="2">
    <source>
        <dbReference type="EMBL" id="KAK9163383.1"/>
    </source>
</evidence>
<feature type="compositionally biased region" description="Basic and acidic residues" evidence="1">
    <location>
        <begin position="33"/>
        <end position="43"/>
    </location>
</feature>
<protein>
    <submittedName>
        <fullName evidence="2">Uncharacterized protein</fullName>
    </submittedName>
</protein>
<dbReference type="AlphaFoldDB" id="A0AAP0L447"/>
<sequence length="115" mass="13245">MWNASVVYSCRALGQKANREGPGGEEINTPLHGRNEELRESEGRLPTNASKERESVTEVGLTSTRSRDHRLAERNLTRSLRYDQHRSNNRIVIDEGAEKWSHRPFDHTQTHARIE</sequence>
<evidence type="ECO:0000256" key="1">
    <source>
        <dbReference type="SAM" id="MobiDB-lite"/>
    </source>
</evidence>
<feature type="region of interest" description="Disordered" evidence="1">
    <location>
        <begin position="13"/>
        <end position="72"/>
    </location>
</feature>
<proteinExistence type="predicted"/>